<name>A0A1B9BA91_9BACI</name>
<organism evidence="2 3">
    <name type="scientific">Pseudobacillus wudalianchiensis</name>
    <dbReference type="NCBI Taxonomy" id="1743143"/>
    <lineage>
        <taxon>Bacteria</taxon>
        <taxon>Bacillati</taxon>
        <taxon>Bacillota</taxon>
        <taxon>Bacilli</taxon>
        <taxon>Bacillales</taxon>
        <taxon>Bacillaceae</taxon>
        <taxon>Pseudobacillus</taxon>
    </lineage>
</organism>
<protein>
    <recommendedName>
        <fullName evidence="1">DUF7674 domain-containing protein</fullName>
    </recommendedName>
</protein>
<evidence type="ECO:0000313" key="2">
    <source>
        <dbReference type="EMBL" id="OCA92993.1"/>
    </source>
</evidence>
<proteinExistence type="predicted"/>
<dbReference type="Proteomes" id="UP000092578">
    <property type="component" value="Unassembled WGS sequence"/>
</dbReference>
<dbReference type="EMBL" id="MAYT01000001">
    <property type="protein sequence ID" value="OCA92993.1"/>
    <property type="molecule type" value="Genomic_DNA"/>
</dbReference>
<keyword evidence="3" id="KW-1185">Reference proteome</keyword>
<accession>A0A1B9BA91</accession>
<evidence type="ECO:0000259" key="1">
    <source>
        <dbReference type="Pfam" id="PF24722"/>
    </source>
</evidence>
<feature type="domain" description="DUF7674" evidence="1">
    <location>
        <begin position="3"/>
        <end position="116"/>
    </location>
</feature>
<dbReference type="Pfam" id="PF24722">
    <property type="entry name" value="DUF7674"/>
    <property type="match status" value="1"/>
</dbReference>
<dbReference type="InterPro" id="IPR056091">
    <property type="entry name" value="DUF7674"/>
</dbReference>
<comment type="caution">
    <text evidence="2">The sequence shown here is derived from an EMBL/GenBank/DDBJ whole genome shotgun (WGS) entry which is preliminary data.</text>
</comment>
<dbReference type="AlphaFoldDB" id="A0A1B9BA91"/>
<sequence>MGLLLSACPSYTKRWEKYLEENYEDGDEQLLYIDVADFTNHVIELYRLNETEEFEPVFEVIELLHIQGDEFVKELATIGLLEDIQLSLTDKQEHDFFIKYLKPDSLKWWNYLIDFWSGKLFNEKTKSPS</sequence>
<evidence type="ECO:0000313" key="3">
    <source>
        <dbReference type="Proteomes" id="UP000092578"/>
    </source>
</evidence>
<gene>
    <name evidence="2" type="ORF">A8F95_02620</name>
</gene>
<reference evidence="3" key="1">
    <citation type="submission" date="2016-05" db="EMBL/GenBank/DDBJ databases">
        <authorList>
            <person name="Liu B."/>
            <person name="Wang J."/>
            <person name="Zhu Y."/>
            <person name="Liu G."/>
            <person name="Chen Q."/>
            <person name="Chen Z."/>
            <person name="Lan J."/>
            <person name="Che J."/>
            <person name="Ge C."/>
            <person name="Shi H."/>
            <person name="Pan Z."/>
            <person name="Liu X."/>
        </authorList>
    </citation>
    <scope>NUCLEOTIDE SEQUENCE [LARGE SCALE GENOMIC DNA]</scope>
    <source>
        <strain evidence="3">FJAT-27215</strain>
    </source>
</reference>